<feature type="coiled-coil region" evidence="1">
    <location>
        <begin position="56"/>
        <end position="83"/>
    </location>
</feature>
<name>A0A914Q2S1_9BILA</name>
<organism evidence="3 4">
    <name type="scientific">Panagrolaimus davidi</name>
    <dbReference type="NCBI Taxonomy" id="227884"/>
    <lineage>
        <taxon>Eukaryota</taxon>
        <taxon>Metazoa</taxon>
        <taxon>Ecdysozoa</taxon>
        <taxon>Nematoda</taxon>
        <taxon>Chromadorea</taxon>
        <taxon>Rhabditida</taxon>
        <taxon>Tylenchina</taxon>
        <taxon>Panagrolaimomorpha</taxon>
        <taxon>Panagrolaimoidea</taxon>
        <taxon>Panagrolaimidae</taxon>
        <taxon>Panagrolaimus</taxon>
    </lineage>
</organism>
<feature type="compositionally biased region" description="Basic and acidic residues" evidence="2">
    <location>
        <begin position="119"/>
        <end position="134"/>
    </location>
</feature>
<evidence type="ECO:0000256" key="2">
    <source>
        <dbReference type="SAM" id="MobiDB-lite"/>
    </source>
</evidence>
<dbReference type="WBParaSite" id="PDA_v2.g25481.t1">
    <property type="protein sequence ID" value="PDA_v2.g25481.t1"/>
    <property type="gene ID" value="PDA_v2.g25481"/>
</dbReference>
<reference evidence="4" key="1">
    <citation type="submission" date="2022-11" db="UniProtKB">
        <authorList>
            <consortium name="WormBaseParasite"/>
        </authorList>
    </citation>
    <scope>IDENTIFICATION</scope>
</reference>
<feature type="region of interest" description="Disordered" evidence="2">
    <location>
        <begin position="107"/>
        <end position="138"/>
    </location>
</feature>
<evidence type="ECO:0000313" key="3">
    <source>
        <dbReference type="Proteomes" id="UP000887578"/>
    </source>
</evidence>
<accession>A0A914Q2S1</accession>
<proteinExistence type="predicted"/>
<sequence>MRTQTSTTYHYRDDEKLVQENYLLRRKILEMENERGTFGALYAKLLEDFQTIFEENKNYKVIVEQLEKDITTLQDAVNNITMRGDDATINSFNESYRTSKIADILNREFDPLRPSPSNTKEKEKISKNNKESRSSTKCRGKYFSTLGSTEQTLQQQNRLQELVRRSEARRQAIRTASVRRSRITAQMKNLVVYELTNSEYFDSATYDALQARLNAIEAFPFEQMRNDTIRRLTEFGYFEKAKKEQIEKFHRAVRAVYTQAMVDNNRRQFMNDGSLKNLRLDNFRKRIE</sequence>
<evidence type="ECO:0000256" key="1">
    <source>
        <dbReference type="SAM" id="Coils"/>
    </source>
</evidence>
<dbReference type="AlphaFoldDB" id="A0A914Q2S1"/>
<keyword evidence="1" id="KW-0175">Coiled coil</keyword>
<dbReference type="Proteomes" id="UP000887578">
    <property type="component" value="Unplaced"/>
</dbReference>
<protein>
    <submittedName>
        <fullName evidence="4">Uncharacterized protein</fullName>
    </submittedName>
</protein>
<keyword evidence="3" id="KW-1185">Reference proteome</keyword>
<evidence type="ECO:0000313" key="4">
    <source>
        <dbReference type="WBParaSite" id="PDA_v2.g25481.t1"/>
    </source>
</evidence>